<dbReference type="PANTHER" id="PTHR43798">
    <property type="entry name" value="MONOACYLGLYCEROL LIPASE"/>
    <property type="match status" value="1"/>
</dbReference>
<dbReference type="InterPro" id="IPR029058">
    <property type="entry name" value="AB_hydrolase_fold"/>
</dbReference>
<protein>
    <recommendedName>
        <fullName evidence="1">AB hydrolase-1 domain-containing protein</fullName>
    </recommendedName>
</protein>
<dbReference type="InterPro" id="IPR050266">
    <property type="entry name" value="AB_hydrolase_sf"/>
</dbReference>
<name>A0A9N9LWU3_9HELO</name>
<dbReference type="Proteomes" id="UP000701801">
    <property type="component" value="Unassembled WGS sequence"/>
</dbReference>
<dbReference type="InterPro" id="IPR000073">
    <property type="entry name" value="AB_hydrolase_1"/>
</dbReference>
<dbReference type="Gene3D" id="3.40.50.1820">
    <property type="entry name" value="alpha/beta hydrolase"/>
    <property type="match status" value="1"/>
</dbReference>
<sequence length="337" mass="36904">MSSSPTPNPWSTNPTHTGFIPVTKIHSLHATISGPLRTPKTSLTIIIPGVGATATEWSAVQRQLSQETRCLLYSRSGHGPSSSLAGPITAVSIASELIALLEAADLPGPYILIAHSWGGIIAREFLHLRNEEVGGIVFVDANQELNTTLDQWCSPFVFAMWKDVGIYDVTGIRSHTSLLASEWDAFQSEVQTPKYALVTAQEMAAYRPSGPVLAAKRQLEAEEPVMGNRPVSVVKGNSLRDFKVVYEAGLARGNGTVEERRLYEEFIEPVSREVRDQGWQRGNLRLSGNGRFVRTRGQWTGHNVHLTEPEIIVEEVRWLLGELTDVLSGSNGSKVLG</sequence>
<dbReference type="Pfam" id="PF12697">
    <property type="entry name" value="Abhydrolase_6"/>
    <property type="match status" value="1"/>
</dbReference>
<comment type="caution">
    <text evidence="2">The sequence shown here is derived from an EMBL/GenBank/DDBJ whole genome shotgun (WGS) entry which is preliminary data.</text>
</comment>
<proteinExistence type="predicted"/>
<accession>A0A9N9LWU3</accession>
<evidence type="ECO:0000259" key="1">
    <source>
        <dbReference type="Pfam" id="PF12697"/>
    </source>
</evidence>
<gene>
    <name evidence="2" type="ORF">HYALB_00005118</name>
</gene>
<evidence type="ECO:0000313" key="2">
    <source>
        <dbReference type="EMBL" id="CAG8981318.1"/>
    </source>
</evidence>
<organism evidence="2 3">
    <name type="scientific">Hymenoscyphus albidus</name>
    <dbReference type="NCBI Taxonomy" id="595503"/>
    <lineage>
        <taxon>Eukaryota</taxon>
        <taxon>Fungi</taxon>
        <taxon>Dikarya</taxon>
        <taxon>Ascomycota</taxon>
        <taxon>Pezizomycotina</taxon>
        <taxon>Leotiomycetes</taxon>
        <taxon>Helotiales</taxon>
        <taxon>Helotiaceae</taxon>
        <taxon>Hymenoscyphus</taxon>
    </lineage>
</organism>
<dbReference type="SUPFAM" id="SSF53474">
    <property type="entry name" value="alpha/beta-Hydrolases"/>
    <property type="match status" value="1"/>
</dbReference>
<dbReference type="AlphaFoldDB" id="A0A9N9LWU3"/>
<dbReference type="PANTHER" id="PTHR43798:SF33">
    <property type="entry name" value="HYDROLASE, PUTATIVE (AFU_ORTHOLOGUE AFUA_2G14860)-RELATED"/>
    <property type="match status" value="1"/>
</dbReference>
<evidence type="ECO:0000313" key="3">
    <source>
        <dbReference type="Proteomes" id="UP000701801"/>
    </source>
</evidence>
<dbReference type="EMBL" id="CAJVRM010000463">
    <property type="protein sequence ID" value="CAG8981318.1"/>
    <property type="molecule type" value="Genomic_DNA"/>
</dbReference>
<reference evidence="2" key="1">
    <citation type="submission" date="2021-07" db="EMBL/GenBank/DDBJ databases">
        <authorList>
            <person name="Durling M."/>
        </authorList>
    </citation>
    <scope>NUCLEOTIDE SEQUENCE</scope>
</reference>
<keyword evidence="3" id="KW-1185">Reference proteome</keyword>
<dbReference type="OrthoDB" id="294702at2759"/>
<dbReference type="GO" id="GO:0016020">
    <property type="term" value="C:membrane"/>
    <property type="evidence" value="ECO:0007669"/>
    <property type="project" value="TreeGrafter"/>
</dbReference>
<feature type="domain" description="AB hydrolase-1" evidence="1">
    <location>
        <begin position="45"/>
        <end position="191"/>
    </location>
</feature>